<gene>
    <name evidence="4" type="ORF">DIABBA_LOCUS952</name>
</gene>
<organism evidence="4 5">
    <name type="scientific">Diabrotica balteata</name>
    <name type="common">Banded cucumber beetle</name>
    <dbReference type="NCBI Taxonomy" id="107213"/>
    <lineage>
        <taxon>Eukaryota</taxon>
        <taxon>Metazoa</taxon>
        <taxon>Ecdysozoa</taxon>
        <taxon>Arthropoda</taxon>
        <taxon>Hexapoda</taxon>
        <taxon>Insecta</taxon>
        <taxon>Pterygota</taxon>
        <taxon>Neoptera</taxon>
        <taxon>Endopterygota</taxon>
        <taxon>Coleoptera</taxon>
        <taxon>Polyphaga</taxon>
        <taxon>Cucujiformia</taxon>
        <taxon>Chrysomeloidea</taxon>
        <taxon>Chrysomelidae</taxon>
        <taxon>Galerucinae</taxon>
        <taxon>Diabroticina</taxon>
        <taxon>Diabroticites</taxon>
        <taxon>Diabrotica</taxon>
    </lineage>
</organism>
<keyword evidence="5" id="KW-1185">Reference proteome</keyword>
<name>A0A9N9SPH9_DIABA</name>
<feature type="compositionally biased region" description="Polar residues" evidence="1">
    <location>
        <begin position="417"/>
        <end position="429"/>
    </location>
</feature>
<feature type="chain" id="PRO_5040398409" description="Nose resistant-to-fluoxetine protein N-terminal domain-containing protein" evidence="2">
    <location>
        <begin position="19"/>
        <end position="856"/>
    </location>
</feature>
<protein>
    <recommendedName>
        <fullName evidence="3">Nose resistant-to-fluoxetine protein N-terminal domain-containing protein</fullName>
    </recommendedName>
</protein>
<evidence type="ECO:0000256" key="2">
    <source>
        <dbReference type="SAM" id="SignalP"/>
    </source>
</evidence>
<evidence type="ECO:0000259" key="3">
    <source>
        <dbReference type="SMART" id="SM00703"/>
    </source>
</evidence>
<evidence type="ECO:0000313" key="5">
    <source>
        <dbReference type="Proteomes" id="UP001153709"/>
    </source>
</evidence>
<keyword evidence="2" id="KW-0732">Signal</keyword>
<dbReference type="OrthoDB" id="118951at2759"/>
<reference evidence="4" key="1">
    <citation type="submission" date="2022-01" db="EMBL/GenBank/DDBJ databases">
        <authorList>
            <person name="King R."/>
        </authorList>
    </citation>
    <scope>NUCLEOTIDE SEQUENCE</scope>
</reference>
<dbReference type="PANTHER" id="PTHR33480">
    <property type="entry name" value="SET DOMAIN-CONTAINING PROTEIN-RELATED"/>
    <property type="match status" value="1"/>
</dbReference>
<evidence type="ECO:0000256" key="1">
    <source>
        <dbReference type="SAM" id="MobiDB-lite"/>
    </source>
</evidence>
<feature type="domain" description="Nose resistant-to-fluoxetine protein N-terminal" evidence="3">
    <location>
        <begin position="51"/>
        <end position="196"/>
    </location>
</feature>
<dbReference type="Pfam" id="PF20146">
    <property type="entry name" value="NRF"/>
    <property type="match status" value="1"/>
</dbReference>
<dbReference type="EMBL" id="OU898276">
    <property type="protein sequence ID" value="CAG9826874.1"/>
    <property type="molecule type" value="Genomic_DNA"/>
</dbReference>
<proteinExistence type="predicted"/>
<dbReference type="InterPro" id="IPR006621">
    <property type="entry name" value="Nose-resist-to-fluoxetine_N"/>
</dbReference>
<feature type="compositionally biased region" description="Acidic residues" evidence="1">
    <location>
        <begin position="381"/>
        <end position="392"/>
    </location>
</feature>
<dbReference type="AlphaFoldDB" id="A0A9N9SPH9"/>
<dbReference type="Proteomes" id="UP001153709">
    <property type="component" value="Chromosome 1"/>
</dbReference>
<accession>A0A9N9SPH9</accession>
<dbReference type="SMART" id="SM00703">
    <property type="entry name" value="NRF"/>
    <property type="match status" value="1"/>
</dbReference>
<feature type="signal peptide" evidence="2">
    <location>
        <begin position="1"/>
        <end position="18"/>
    </location>
</feature>
<evidence type="ECO:0000313" key="4">
    <source>
        <dbReference type="EMBL" id="CAG9826874.1"/>
    </source>
</evidence>
<sequence length="856" mass="97711">MARYIFLLLFLVPNGVLCDKGFNFDIPPDFHQKMMHFKQQAIEVLDTAGGGTQCAKDLKEVINDMYAMKKWAIEMLDAMAKFPSGILSGNIFVMGAYDQCINVNIFNKTAIHGEYCPVLLQPKSKQGKITVANVLDFFNLKTNFQKNVLNQTMRLPFGICVPSSCREETLQIIWDHAETVFKPPVSLEFLDGLCTSLDRSPSPFPIDTYIQAFFIIYIALLAFCTWYDVYIDRFRQEHESNSFLVSFSFYSNAKKLLKLKESSQDDIQVDCMCGIKVFCMLSVIHGHRVATNTLTGITNAIPMYNVIKSSRFYSGSKENILPCNFTLKEQHNKDEDQYKVGKKTANEILPIENSNASDISSEISLSSPQFYGSPDSIFTSEESDKDNTDSPDLETPSPASDELLDPNYVPFDDSSEKSSGSPEINNFSSHFCPKQVKKDELNIEEQSNSPSSSVSLNIHQHVEETCNINTKSLKKSVFCYFCESVVLNFPRHILRNHQSELEVQKILVYPPRSKTRKQLLFALRKKGNYLLGSANLKPVRKGSADTNYLPCDHCFGMYSAKNLWRHRKICNPDSITRNSQSQAQNFLLRHLKLDTYLKETVFPRMRADNVSLVAKKDPLICAFGSRYLKIHREQHFIPVASRKMRELAKIVIELRKNSSSIKTLFDSLKPEFYDSLVFATKIVSKYDNESKTFKAPSFAKNIGTTLKQCCDIALMLNAKKSEFTVKSTSTKADLKSLIQIIEGNWKYDISSQAANDLDMKKWNKVTLIPLASDLKLLKNYLVRRANESCDKLQNNNNDINSYMFLLETIYCRLILLNRRRPGELERMTIQSYISAKDNQCYEEFSEAISETERILM</sequence>
<dbReference type="PANTHER" id="PTHR33480:SF1">
    <property type="entry name" value="TYR RECOMBINASE DOMAIN-CONTAINING PROTEIN"/>
    <property type="match status" value="1"/>
</dbReference>
<feature type="region of interest" description="Disordered" evidence="1">
    <location>
        <begin position="374"/>
        <end position="429"/>
    </location>
</feature>